<keyword evidence="2" id="KW-0732">Signal</keyword>
<evidence type="ECO:0000313" key="3">
    <source>
        <dbReference type="EMBL" id="SDZ01188.1"/>
    </source>
</evidence>
<keyword evidence="1" id="KW-1133">Transmembrane helix</keyword>
<feature type="chain" id="PRO_5011621814" evidence="2">
    <location>
        <begin position="20"/>
        <end position="181"/>
    </location>
</feature>
<dbReference type="AlphaFoldDB" id="A0A1H3PJR1"/>
<dbReference type="RefSeq" id="WP_092744025.1">
    <property type="nucleotide sequence ID" value="NZ_FNOV01000035.1"/>
</dbReference>
<protein>
    <submittedName>
        <fullName evidence="3">Uncharacterized protein</fullName>
    </submittedName>
</protein>
<dbReference type="PROSITE" id="PS51257">
    <property type="entry name" value="PROKAR_LIPOPROTEIN"/>
    <property type="match status" value="1"/>
</dbReference>
<keyword evidence="1" id="KW-0472">Membrane</keyword>
<organism evidence="3 4">
    <name type="scientific">Hymenobacter psychrophilus</name>
    <dbReference type="NCBI Taxonomy" id="651662"/>
    <lineage>
        <taxon>Bacteria</taxon>
        <taxon>Pseudomonadati</taxon>
        <taxon>Bacteroidota</taxon>
        <taxon>Cytophagia</taxon>
        <taxon>Cytophagales</taxon>
        <taxon>Hymenobacteraceae</taxon>
        <taxon>Hymenobacter</taxon>
    </lineage>
</organism>
<keyword evidence="1" id="KW-0812">Transmembrane</keyword>
<feature type="transmembrane region" description="Helical" evidence="1">
    <location>
        <begin position="156"/>
        <end position="177"/>
    </location>
</feature>
<name>A0A1H3PJR1_9BACT</name>
<accession>A0A1H3PJR1</accession>
<evidence type="ECO:0000256" key="2">
    <source>
        <dbReference type="SAM" id="SignalP"/>
    </source>
</evidence>
<keyword evidence="4" id="KW-1185">Reference proteome</keyword>
<dbReference type="STRING" id="651662.SAMN04488069_1355"/>
<evidence type="ECO:0000256" key="1">
    <source>
        <dbReference type="SAM" id="Phobius"/>
    </source>
</evidence>
<proteinExistence type="predicted"/>
<evidence type="ECO:0000313" key="4">
    <source>
        <dbReference type="Proteomes" id="UP000199249"/>
    </source>
</evidence>
<sequence>MRATLLIAAALLLSGCRTGRDVATGSADTMVPPTTPTGLPMAPPVGTGAMTTGLPMAPVAPAPDAPGREHRQYRKNLRAQPRTVPLFQGRAAVNAPLATSVVAAYKPKAPVVLADSGSSVQVATAAKNAQAAAGPGIVQTRTDVAAVPWWKRVLGYWPWLAAGAAVWLLWPAIMVLLRRLV</sequence>
<dbReference type="EMBL" id="FNOV01000035">
    <property type="protein sequence ID" value="SDZ01188.1"/>
    <property type="molecule type" value="Genomic_DNA"/>
</dbReference>
<reference evidence="4" key="1">
    <citation type="submission" date="2016-10" db="EMBL/GenBank/DDBJ databases">
        <authorList>
            <person name="Varghese N."/>
            <person name="Submissions S."/>
        </authorList>
    </citation>
    <scope>NUCLEOTIDE SEQUENCE [LARGE SCALE GENOMIC DNA]</scope>
    <source>
        <strain evidence="4">CGMCC 1.8975</strain>
    </source>
</reference>
<gene>
    <name evidence="3" type="ORF">SAMN04488069_1355</name>
</gene>
<feature type="signal peptide" evidence="2">
    <location>
        <begin position="1"/>
        <end position="19"/>
    </location>
</feature>
<dbReference type="Proteomes" id="UP000199249">
    <property type="component" value="Unassembled WGS sequence"/>
</dbReference>